<evidence type="ECO:0000313" key="20">
    <source>
        <dbReference type="Proteomes" id="UP000198571"/>
    </source>
</evidence>
<dbReference type="PROSITE" id="PS51384">
    <property type="entry name" value="FAD_FR"/>
    <property type="match status" value="1"/>
</dbReference>
<dbReference type="GO" id="GO:0044205">
    <property type="term" value="P:'de novo' UMP biosynthetic process"/>
    <property type="evidence" value="ECO:0007669"/>
    <property type="project" value="UniProtKB-UniRule"/>
</dbReference>
<keyword evidence="12 15" id="KW-0411">Iron-sulfur</keyword>
<keyword evidence="5 15" id="KW-0285">Flavoprotein</keyword>
<protein>
    <recommendedName>
        <fullName evidence="13 15">Dihydroorotate dehydrogenase B (NAD(+)), electron transfer subunit</fullName>
    </recommendedName>
    <alternativeName>
        <fullName evidence="14 15">Dihydroorotate oxidase B, electron transfer subunit</fullName>
    </alternativeName>
</protein>
<evidence type="ECO:0000256" key="10">
    <source>
        <dbReference type="ARBA" id="ARBA00022982"/>
    </source>
</evidence>
<keyword evidence="20" id="KW-1185">Reference proteome</keyword>
<feature type="binding site" evidence="15 17">
    <location>
        <position position="224"/>
    </location>
    <ligand>
        <name>[2Fe-2S] cluster</name>
        <dbReference type="ChEBI" id="CHEBI:190135"/>
    </ligand>
</feature>
<evidence type="ECO:0000256" key="17">
    <source>
        <dbReference type="PIRSR" id="PIRSR006816-2"/>
    </source>
</evidence>
<dbReference type="PANTHER" id="PTHR43513">
    <property type="entry name" value="DIHYDROOROTATE DEHYDROGENASE B (NAD(+)), ELECTRON TRANSFER SUBUNIT"/>
    <property type="match status" value="1"/>
</dbReference>
<dbReference type="InterPro" id="IPR037117">
    <property type="entry name" value="Dihydroorotate_DH_ele_sf"/>
</dbReference>
<dbReference type="HAMAP" id="MF_01211">
    <property type="entry name" value="DHODB_Fe_S_bind"/>
    <property type="match status" value="1"/>
</dbReference>
<name>A0A1H9QRZ7_9BACI</name>
<dbReference type="InterPro" id="IPR017927">
    <property type="entry name" value="FAD-bd_FR_type"/>
</dbReference>
<evidence type="ECO:0000256" key="2">
    <source>
        <dbReference type="ARBA" id="ARBA00006422"/>
    </source>
</evidence>
<evidence type="ECO:0000256" key="16">
    <source>
        <dbReference type="PIRSR" id="PIRSR006816-1"/>
    </source>
</evidence>
<comment type="cofactor">
    <cofactor evidence="15 16">
        <name>FAD</name>
        <dbReference type="ChEBI" id="CHEBI:57692"/>
    </cofactor>
    <text evidence="15 16">Binds 1 FAD per subunit.</text>
</comment>
<evidence type="ECO:0000256" key="9">
    <source>
        <dbReference type="ARBA" id="ARBA00022975"/>
    </source>
</evidence>
<evidence type="ECO:0000256" key="12">
    <source>
        <dbReference type="ARBA" id="ARBA00023014"/>
    </source>
</evidence>
<feature type="binding site" evidence="15 16">
    <location>
        <begin position="69"/>
        <end position="71"/>
    </location>
    <ligand>
        <name>FAD</name>
        <dbReference type="ChEBI" id="CHEBI:57692"/>
    </ligand>
</feature>
<dbReference type="InterPro" id="IPR017938">
    <property type="entry name" value="Riboflavin_synthase-like_b-brl"/>
</dbReference>
<comment type="function">
    <text evidence="15">Responsible for channeling the electrons from the oxidation of dihydroorotate from the FMN redox center in the PyrD type B subunit to the ultimate electron acceptor NAD(+).</text>
</comment>
<keyword evidence="8 15" id="KW-0274">FAD</keyword>
<gene>
    <name evidence="15" type="primary">pyrK</name>
    <name evidence="19" type="ORF">SAMN05518684_102335</name>
</gene>
<dbReference type="GO" id="GO:0009055">
    <property type="term" value="F:electron transfer activity"/>
    <property type="evidence" value="ECO:0007669"/>
    <property type="project" value="UniProtKB-UniRule"/>
</dbReference>
<dbReference type="Gene3D" id="2.40.30.10">
    <property type="entry name" value="Translation factors"/>
    <property type="match status" value="1"/>
</dbReference>
<evidence type="ECO:0000259" key="18">
    <source>
        <dbReference type="PROSITE" id="PS51384"/>
    </source>
</evidence>
<dbReference type="InterPro" id="IPR023455">
    <property type="entry name" value="Dihydroorotate_DHASE_ETsu"/>
</dbReference>
<dbReference type="AlphaFoldDB" id="A0A1H9QRZ7"/>
<dbReference type="GO" id="GO:0046872">
    <property type="term" value="F:metal ion binding"/>
    <property type="evidence" value="ECO:0007669"/>
    <property type="project" value="UniProtKB-KW"/>
</dbReference>
<evidence type="ECO:0000256" key="5">
    <source>
        <dbReference type="ARBA" id="ARBA00022630"/>
    </source>
</evidence>
<keyword evidence="9 15" id="KW-0665">Pyrimidine biosynthesis</keyword>
<dbReference type="InterPro" id="IPR019480">
    <property type="entry name" value="Dihydroorotate_DH_Fe-S-bd"/>
</dbReference>
<dbReference type="InterPro" id="IPR050353">
    <property type="entry name" value="PyrK_electron_transfer"/>
</dbReference>
<proteinExistence type="inferred from homology"/>
<dbReference type="Pfam" id="PF00175">
    <property type="entry name" value="NAD_binding_1"/>
    <property type="match status" value="1"/>
</dbReference>
<evidence type="ECO:0000256" key="11">
    <source>
        <dbReference type="ARBA" id="ARBA00023004"/>
    </source>
</evidence>
<dbReference type="PIRSF" id="PIRSF006816">
    <property type="entry name" value="Cyc3_hyd_g"/>
    <property type="match status" value="1"/>
</dbReference>
<sequence>MIVEQLRITGQEEIAPRIYRMTLEGDSVQTMTEPGQFVHVKVSDGIDPLLRRPISICDVSQDKQELTIIYRAEGRGTRLLAAKKTDDTLDVLGPLGQGFPLDSLQKGSTALLVGGGVGIPPLYYLAKKLVKRGVNVRTILGFRQSEDIFLQKEFRELGDIIVTTEDGSKGVHGFVTDAMNQAEKPYDSFFTCGPVPMLRAVKAAAASDGFISLEERMGCGVGACLACVCEASDATSQEGKKYRKICSDGPVFRAGEVVI</sequence>
<dbReference type="SUPFAM" id="SSF63380">
    <property type="entry name" value="Riboflavin synthase domain-like"/>
    <property type="match status" value="1"/>
</dbReference>
<dbReference type="Gene3D" id="3.40.50.80">
    <property type="entry name" value="Nucleotide-binding domain of ferredoxin-NADP reductase (FNR) module"/>
    <property type="match status" value="1"/>
</dbReference>
<dbReference type="SUPFAM" id="SSF52343">
    <property type="entry name" value="Ferredoxin reductase-like, C-terminal NADP-linked domain"/>
    <property type="match status" value="1"/>
</dbReference>
<feature type="binding site" evidence="15 17">
    <location>
        <position position="246"/>
    </location>
    <ligand>
        <name>[2Fe-2S] cluster</name>
        <dbReference type="ChEBI" id="CHEBI:190135"/>
    </ligand>
</feature>
<evidence type="ECO:0000256" key="4">
    <source>
        <dbReference type="ARBA" id="ARBA00022448"/>
    </source>
</evidence>
<comment type="similarity">
    <text evidence="2 15">Belongs to the PyrK family.</text>
</comment>
<keyword evidence="6 15" id="KW-0001">2Fe-2S</keyword>
<evidence type="ECO:0000256" key="3">
    <source>
        <dbReference type="ARBA" id="ARBA00011669"/>
    </source>
</evidence>
<evidence type="ECO:0000256" key="15">
    <source>
        <dbReference type="HAMAP-Rule" id="MF_01211"/>
    </source>
</evidence>
<comment type="cofactor">
    <cofactor evidence="15">
        <name>[2Fe-2S] cluster</name>
        <dbReference type="ChEBI" id="CHEBI:190135"/>
    </cofactor>
    <text evidence="15">Binds 1 [2Fe-2S] cluster per subunit.</text>
</comment>
<evidence type="ECO:0000256" key="13">
    <source>
        <dbReference type="ARBA" id="ARBA00069792"/>
    </source>
</evidence>
<feature type="binding site" evidence="15 17">
    <location>
        <position position="227"/>
    </location>
    <ligand>
        <name>[2Fe-2S] cluster</name>
        <dbReference type="ChEBI" id="CHEBI:190135"/>
    </ligand>
</feature>
<dbReference type="GO" id="GO:0051537">
    <property type="term" value="F:2 iron, 2 sulfur cluster binding"/>
    <property type="evidence" value="ECO:0007669"/>
    <property type="project" value="UniProtKB-KW"/>
</dbReference>
<reference evidence="20" key="1">
    <citation type="submission" date="2016-10" db="EMBL/GenBank/DDBJ databases">
        <authorList>
            <person name="Varghese N."/>
            <person name="Submissions S."/>
        </authorList>
    </citation>
    <scope>NUCLEOTIDE SEQUENCE [LARGE SCALE GENOMIC DNA]</scope>
    <source>
        <strain evidence="20">S9</strain>
    </source>
</reference>
<dbReference type="OrthoDB" id="9778346at2"/>
<feature type="binding site" evidence="15 16">
    <location>
        <begin position="52"/>
        <end position="55"/>
    </location>
    <ligand>
        <name>FAD</name>
        <dbReference type="ChEBI" id="CHEBI:57692"/>
    </ligand>
</feature>
<dbReference type="CDD" id="cd06218">
    <property type="entry name" value="DHOD_e_trans"/>
    <property type="match status" value="1"/>
</dbReference>
<evidence type="ECO:0000256" key="6">
    <source>
        <dbReference type="ARBA" id="ARBA00022714"/>
    </source>
</evidence>
<feature type="binding site" evidence="15 17">
    <location>
        <position position="219"/>
    </location>
    <ligand>
        <name>[2Fe-2S] cluster</name>
        <dbReference type="ChEBI" id="CHEBI:190135"/>
    </ligand>
</feature>
<dbReference type="InterPro" id="IPR012165">
    <property type="entry name" value="Cyt_c3_hydrogenase_gsu"/>
</dbReference>
<feature type="domain" description="FAD-binding FR-type" evidence="18">
    <location>
        <begin position="1"/>
        <end position="101"/>
    </location>
</feature>
<dbReference type="NCBIfam" id="NF000799">
    <property type="entry name" value="PRK00054.1-4"/>
    <property type="match status" value="1"/>
</dbReference>
<keyword evidence="4 15" id="KW-0813">Transport</keyword>
<feature type="binding site" evidence="15 16">
    <location>
        <begin position="76"/>
        <end position="77"/>
    </location>
    <ligand>
        <name>FAD</name>
        <dbReference type="ChEBI" id="CHEBI:57692"/>
    </ligand>
</feature>
<dbReference type="Pfam" id="PF10418">
    <property type="entry name" value="DHODB_Fe-S_bind"/>
    <property type="match status" value="1"/>
</dbReference>
<dbReference type="STRING" id="1601833.SAMN05518684_102335"/>
<evidence type="ECO:0000256" key="7">
    <source>
        <dbReference type="ARBA" id="ARBA00022723"/>
    </source>
</evidence>
<evidence type="ECO:0000256" key="8">
    <source>
        <dbReference type="ARBA" id="ARBA00022827"/>
    </source>
</evidence>
<evidence type="ECO:0000256" key="1">
    <source>
        <dbReference type="ARBA" id="ARBA00004715"/>
    </source>
</evidence>
<evidence type="ECO:0000313" key="19">
    <source>
        <dbReference type="EMBL" id="SER63005.1"/>
    </source>
</evidence>
<dbReference type="Proteomes" id="UP000198571">
    <property type="component" value="Unassembled WGS sequence"/>
</dbReference>
<dbReference type="GO" id="GO:0016491">
    <property type="term" value="F:oxidoreductase activity"/>
    <property type="evidence" value="ECO:0007669"/>
    <property type="project" value="InterPro"/>
</dbReference>
<keyword evidence="7 15" id="KW-0479">Metal-binding</keyword>
<keyword evidence="11 15" id="KW-0408">Iron</keyword>
<dbReference type="PANTHER" id="PTHR43513:SF3">
    <property type="entry name" value="DIHYDROOROTATE DEHYDROGENASE B (NAD(+)), ELECTRON TRANSFER SUBUNIT-RELATED"/>
    <property type="match status" value="1"/>
</dbReference>
<comment type="cofactor">
    <cofactor evidence="17">
        <name>[2Fe-2S] cluster</name>
        <dbReference type="ChEBI" id="CHEBI:190135"/>
    </cofactor>
    <text evidence="17">Binds 1 [2Fe-2S] cluster per subunit.</text>
</comment>
<evidence type="ECO:0000256" key="14">
    <source>
        <dbReference type="ARBA" id="ARBA00082223"/>
    </source>
</evidence>
<dbReference type="InterPro" id="IPR039261">
    <property type="entry name" value="FNR_nucleotide-bd"/>
</dbReference>
<organism evidence="19 20">
    <name type="scientific">Salipaludibacillus aurantiacus</name>
    <dbReference type="NCBI Taxonomy" id="1601833"/>
    <lineage>
        <taxon>Bacteria</taxon>
        <taxon>Bacillati</taxon>
        <taxon>Bacillota</taxon>
        <taxon>Bacilli</taxon>
        <taxon>Bacillales</taxon>
        <taxon>Bacillaceae</taxon>
    </lineage>
</organism>
<dbReference type="FunFam" id="2.10.240.10:FF:000001">
    <property type="entry name" value="Dihydroorotate dehydrogenase B (NAD(+)), electron transfer subunit"/>
    <property type="match status" value="1"/>
</dbReference>
<accession>A0A1H9QRZ7</accession>
<comment type="pathway">
    <text evidence="1 15">Pyrimidine metabolism; UMP biosynthesis via de novo pathway; orotate from (S)-dihydroorotate (NAD(+) route): step 1/1.</text>
</comment>
<keyword evidence="10 15" id="KW-0249">Electron transport</keyword>
<dbReference type="EMBL" id="FOGT01000002">
    <property type="protein sequence ID" value="SER63005.1"/>
    <property type="molecule type" value="Genomic_DNA"/>
</dbReference>
<dbReference type="Gene3D" id="2.10.240.10">
    <property type="entry name" value="Dihydroorotate dehydrogenase, electron transfer subunit"/>
    <property type="match status" value="1"/>
</dbReference>
<dbReference type="InterPro" id="IPR001433">
    <property type="entry name" value="OxRdtase_FAD/NAD-bd"/>
</dbReference>
<dbReference type="RefSeq" id="WP_093047657.1">
    <property type="nucleotide sequence ID" value="NZ_FOGT01000002.1"/>
</dbReference>
<comment type="subunit">
    <text evidence="3 15">Heterotetramer of 2 PyrK and 2 PyrD type B subunits.</text>
</comment>
<dbReference type="GO" id="GO:0050660">
    <property type="term" value="F:flavin adenine dinucleotide binding"/>
    <property type="evidence" value="ECO:0007669"/>
    <property type="project" value="InterPro"/>
</dbReference>
<dbReference type="UniPathway" id="UPA00070">
    <property type="reaction ID" value="UER00945"/>
</dbReference>